<dbReference type="GO" id="GO:1990432">
    <property type="term" value="P:siRNA 3'-end processing"/>
    <property type="evidence" value="ECO:0007669"/>
    <property type="project" value="TreeGrafter"/>
</dbReference>
<dbReference type="Pfam" id="PF04857">
    <property type="entry name" value="CAF1"/>
    <property type="match status" value="1"/>
</dbReference>
<dbReference type="GO" id="GO:0003723">
    <property type="term" value="F:RNA binding"/>
    <property type="evidence" value="ECO:0007669"/>
    <property type="project" value="TreeGrafter"/>
</dbReference>
<dbReference type="InterPro" id="IPR006941">
    <property type="entry name" value="RNase_CAF1"/>
</dbReference>
<dbReference type="InterPro" id="IPR051181">
    <property type="entry name" value="CAF1_poly(A)_ribonucleases"/>
</dbReference>
<proteinExistence type="inferred from homology"/>
<dbReference type="PANTHER" id="PTHR15092">
    <property type="entry name" value="POLY A -SPECIFIC RIBONUCLEASE/TARGET OF EGR1, MEMBER 1"/>
    <property type="match status" value="1"/>
</dbReference>
<dbReference type="SUPFAM" id="SSF53098">
    <property type="entry name" value="Ribonuclease H-like"/>
    <property type="match status" value="1"/>
</dbReference>
<sequence length="473" mass="55029">MSSEMDVQRKHLKEKLPALLKLIRDAEFISFDFEYSGIVNDSNRGAFPGKVERSRKPTLEERYQISKESAEKYCVLQMGLCTVAWDPTMNKYVARTFNFYMSPIVHPHLHYDRVFCCTADAMYFHQKHGFDFNKLYSQGVPYLSHSEEAFIREIKRMNEQDLANDIFVDQCELPMLQASRDTIDAWWEENSNDPGAFLNLTPFHQDEVFNGYQRRLIHQMLRKEYPQLVGQSYDRHFQVQPRIEAREADRAKAREQHFENIVDEQRGARLLIDEIMRLKKPIVGHNCFGDLCYLYRMFIGKLPDTLEDFRRLLRKDFGLIVDTKFLALNVDHFLYSEMSSCLQELAIKFGSQELPRIDLQIGSYNFDSQTQDHEAGHDAWNTARALVKLAFRMYYAGSDTPPMPTETSSEVVKRKQEIEEAVAARPPRAGLAKMVELEKTPALARIPGWPSKFWTVFGGRLRVNGTIEGEFTI</sequence>
<evidence type="ECO:0000313" key="3">
    <source>
        <dbReference type="Proteomes" id="UP001375240"/>
    </source>
</evidence>
<organism evidence="2 3">
    <name type="scientific">Orbilia brochopaga</name>
    <dbReference type="NCBI Taxonomy" id="3140254"/>
    <lineage>
        <taxon>Eukaryota</taxon>
        <taxon>Fungi</taxon>
        <taxon>Dikarya</taxon>
        <taxon>Ascomycota</taxon>
        <taxon>Pezizomycotina</taxon>
        <taxon>Orbiliomycetes</taxon>
        <taxon>Orbiliales</taxon>
        <taxon>Orbiliaceae</taxon>
        <taxon>Orbilia</taxon>
    </lineage>
</organism>
<dbReference type="EMBL" id="JAVHNQ010000007">
    <property type="protein sequence ID" value="KAK6341274.1"/>
    <property type="molecule type" value="Genomic_DNA"/>
</dbReference>
<dbReference type="InterPro" id="IPR012337">
    <property type="entry name" value="RNaseH-like_sf"/>
</dbReference>
<protein>
    <submittedName>
        <fullName evidence="2">Uncharacterized protein</fullName>
    </submittedName>
</protein>
<gene>
    <name evidence="2" type="ORF">TWF696_008357</name>
</gene>
<evidence type="ECO:0000313" key="2">
    <source>
        <dbReference type="EMBL" id="KAK6341274.1"/>
    </source>
</evidence>
<dbReference type="Gene3D" id="3.30.420.10">
    <property type="entry name" value="Ribonuclease H-like superfamily/Ribonuclease H"/>
    <property type="match status" value="2"/>
</dbReference>
<comment type="similarity">
    <text evidence="1">Belongs to the CAF1 family.</text>
</comment>
<dbReference type="Proteomes" id="UP001375240">
    <property type="component" value="Unassembled WGS sequence"/>
</dbReference>
<dbReference type="GO" id="GO:1990431">
    <property type="term" value="P:priRNA 3'-end processing"/>
    <property type="evidence" value="ECO:0007669"/>
    <property type="project" value="TreeGrafter"/>
</dbReference>
<dbReference type="AlphaFoldDB" id="A0AAV9UG32"/>
<name>A0AAV9UG32_9PEZI</name>
<reference evidence="2 3" key="1">
    <citation type="submission" date="2019-10" db="EMBL/GenBank/DDBJ databases">
        <authorList>
            <person name="Palmer J.M."/>
        </authorList>
    </citation>
    <scope>NUCLEOTIDE SEQUENCE [LARGE SCALE GENOMIC DNA]</scope>
    <source>
        <strain evidence="2 3">TWF696</strain>
    </source>
</reference>
<accession>A0AAV9UG32</accession>
<evidence type="ECO:0000256" key="1">
    <source>
        <dbReference type="ARBA" id="ARBA00008372"/>
    </source>
</evidence>
<dbReference type="GO" id="GO:0000175">
    <property type="term" value="F:3'-5'-RNA exonuclease activity"/>
    <property type="evidence" value="ECO:0007669"/>
    <property type="project" value="TreeGrafter"/>
</dbReference>
<dbReference type="PANTHER" id="PTHR15092:SF22">
    <property type="entry name" value="POLY(A)-SPECIFIC RIBONUCLEASE PNLDC1"/>
    <property type="match status" value="1"/>
</dbReference>
<comment type="caution">
    <text evidence="2">The sequence shown here is derived from an EMBL/GenBank/DDBJ whole genome shotgun (WGS) entry which is preliminary data.</text>
</comment>
<dbReference type="GO" id="GO:0005634">
    <property type="term" value="C:nucleus"/>
    <property type="evidence" value="ECO:0007669"/>
    <property type="project" value="TreeGrafter"/>
</dbReference>
<dbReference type="InterPro" id="IPR036397">
    <property type="entry name" value="RNaseH_sf"/>
</dbReference>
<dbReference type="GO" id="GO:0000289">
    <property type="term" value="P:nuclear-transcribed mRNA poly(A) tail shortening"/>
    <property type="evidence" value="ECO:0007669"/>
    <property type="project" value="TreeGrafter"/>
</dbReference>
<keyword evidence="3" id="KW-1185">Reference proteome</keyword>